<evidence type="ECO:0000313" key="1">
    <source>
        <dbReference type="EMBL" id="CBA75942.1"/>
    </source>
</evidence>
<reference evidence="1" key="1">
    <citation type="journal article" date="2010" name="Insect Mol. Biol.">
        <title>The draft genome sequence of Arsenophonus nasoniae, son-killer bacterium of Nasonia vitripennis, reveals genes associated with virulence and symbiosis.</title>
        <authorList>
            <person name="Wilkes T."/>
            <person name="Darby A.C."/>
            <person name="Choi J."/>
            <person name="Colborne J.K."/>
            <person name="Werren J.H."/>
            <person name="Hurst G.D.D."/>
        </authorList>
    </citation>
    <scope>NUCLEOTIDE SEQUENCE</scope>
</reference>
<name>D2U3K5_9GAMM</name>
<accession>D2U3K5</accession>
<protein>
    <submittedName>
        <fullName evidence="1">Uncharacterized protein</fullName>
    </submittedName>
</protein>
<dbReference type="AlphaFoldDB" id="D2U3K5"/>
<proteinExistence type="predicted"/>
<dbReference type="EMBL" id="FN545258">
    <property type="protein sequence ID" value="CBA75942.1"/>
    <property type="molecule type" value="Genomic_DNA"/>
</dbReference>
<gene>
    <name evidence="1" type="ORF">ARN_32370</name>
</gene>
<sequence length="234" mass="27085">MRNYCLSKLLPSCQKLIENIVEPKIEHNNNQFSDLLNMAPMSTYFLDEKIKYIPGKKIRFSEKTQMLISGSTTLSRALKTMEVDGWKLVVAQRGQGTATDLRRKTVFISSRVLNHPNLTIQALSHEIGHIFYTEKPNIKSKSNFISYFLASEGAATIKNIEIQREIINHMAVDIGIMANPRNIKCYNEVYDNYLIDNKFDEATKYIGEIYRYNEITSNNLKPYGQYYNEVYNDL</sequence>
<organism evidence="1">
    <name type="scientific">Arsenophonus nasoniae</name>
    <name type="common">son-killer infecting Nasonia vitripennis</name>
    <dbReference type="NCBI Taxonomy" id="638"/>
    <lineage>
        <taxon>Bacteria</taxon>
        <taxon>Pseudomonadati</taxon>
        <taxon>Pseudomonadota</taxon>
        <taxon>Gammaproteobacteria</taxon>
        <taxon>Enterobacterales</taxon>
        <taxon>Morganellaceae</taxon>
        <taxon>Arsenophonus</taxon>
    </lineage>
</organism>